<proteinExistence type="inferred from homology"/>
<reference evidence="9" key="1">
    <citation type="journal article" date="2021" name="PeerJ">
        <title>Extensive microbial diversity within the chicken gut microbiome revealed by metagenomics and culture.</title>
        <authorList>
            <person name="Gilroy R."/>
            <person name="Ravi A."/>
            <person name="Getino M."/>
            <person name="Pursley I."/>
            <person name="Horton D.L."/>
            <person name="Alikhan N.F."/>
            <person name="Baker D."/>
            <person name="Gharbi K."/>
            <person name="Hall N."/>
            <person name="Watson M."/>
            <person name="Adriaenssens E.M."/>
            <person name="Foster-Nyarko E."/>
            <person name="Jarju S."/>
            <person name="Secka A."/>
            <person name="Antonio M."/>
            <person name="Oren A."/>
            <person name="Chaudhuri R.R."/>
            <person name="La Ragione R."/>
            <person name="Hildebrand F."/>
            <person name="Pallen M.J."/>
        </authorList>
    </citation>
    <scope>NUCLEOTIDE SEQUENCE</scope>
    <source>
        <strain evidence="9">CHK198-12963</strain>
    </source>
</reference>
<dbReference type="PANTHER" id="PTHR34390:SF2">
    <property type="entry name" value="SUCCINATE TRANSPORTER SUBUNIT YJJP-RELATED"/>
    <property type="match status" value="1"/>
</dbReference>
<sequence length="122" mass="12600">LSVFFGGGWMDGCAAALSGLVLFATLQFSASLKLNSIIQTMICSAITALAVLLLVRLGIGRQPDKIMIGNIMLVIPGIQFTTALRDMINGDTISGLLNMSEAVLKAISVAMGFAVVLIVGGG</sequence>
<dbReference type="GO" id="GO:0015744">
    <property type="term" value="P:succinate transport"/>
    <property type="evidence" value="ECO:0007669"/>
    <property type="project" value="TreeGrafter"/>
</dbReference>
<feature type="transmembrane region" description="Helical" evidence="7">
    <location>
        <begin position="66"/>
        <end position="82"/>
    </location>
</feature>
<evidence type="ECO:0000256" key="2">
    <source>
        <dbReference type="ARBA" id="ARBA00022475"/>
    </source>
</evidence>
<comment type="subcellular location">
    <subcellularLocation>
        <location evidence="1">Cell membrane</location>
        <topology evidence="1">Multi-pass membrane protein</topology>
    </subcellularLocation>
</comment>
<dbReference type="PANTHER" id="PTHR34390">
    <property type="entry name" value="UPF0442 PROTEIN YJJB-RELATED"/>
    <property type="match status" value="1"/>
</dbReference>
<dbReference type="Pfam" id="PF06738">
    <property type="entry name" value="ThrE"/>
    <property type="match status" value="1"/>
</dbReference>
<feature type="non-terminal residue" evidence="9">
    <location>
        <position position="1"/>
    </location>
</feature>
<dbReference type="GO" id="GO:0005886">
    <property type="term" value="C:plasma membrane"/>
    <property type="evidence" value="ECO:0007669"/>
    <property type="project" value="UniProtKB-SubCell"/>
</dbReference>
<reference evidence="9" key="2">
    <citation type="submission" date="2021-04" db="EMBL/GenBank/DDBJ databases">
        <authorList>
            <person name="Gilroy R."/>
        </authorList>
    </citation>
    <scope>NUCLEOTIDE SEQUENCE</scope>
    <source>
        <strain evidence="9">CHK198-12963</strain>
    </source>
</reference>
<gene>
    <name evidence="9" type="ORF">H9931_12420</name>
</gene>
<evidence type="ECO:0000256" key="5">
    <source>
        <dbReference type="ARBA" id="ARBA00023136"/>
    </source>
</evidence>
<comment type="similarity">
    <text evidence="6">Belongs to the ThrE exporter (TC 2.A.79) family.</text>
</comment>
<evidence type="ECO:0000256" key="6">
    <source>
        <dbReference type="ARBA" id="ARBA00034125"/>
    </source>
</evidence>
<evidence type="ECO:0000259" key="8">
    <source>
        <dbReference type="Pfam" id="PF06738"/>
    </source>
</evidence>
<keyword evidence="2" id="KW-1003">Cell membrane</keyword>
<evidence type="ECO:0000313" key="9">
    <source>
        <dbReference type="EMBL" id="HJC67494.1"/>
    </source>
</evidence>
<dbReference type="InterPro" id="IPR050539">
    <property type="entry name" value="ThrE_Dicarb/AminoAcid_Exp"/>
</dbReference>
<evidence type="ECO:0000313" key="10">
    <source>
        <dbReference type="Proteomes" id="UP000823863"/>
    </source>
</evidence>
<evidence type="ECO:0000256" key="4">
    <source>
        <dbReference type="ARBA" id="ARBA00022989"/>
    </source>
</evidence>
<evidence type="ECO:0000256" key="1">
    <source>
        <dbReference type="ARBA" id="ARBA00004651"/>
    </source>
</evidence>
<keyword evidence="5 7" id="KW-0472">Membrane</keyword>
<evidence type="ECO:0000256" key="3">
    <source>
        <dbReference type="ARBA" id="ARBA00022692"/>
    </source>
</evidence>
<dbReference type="AlphaFoldDB" id="A0A9D2TF06"/>
<feature type="transmembrane region" description="Helical" evidence="7">
    <location>
        <begin position="36"/>
        <end position="59"/>
    </location>
</feature>
<feature type="domain" description="Threonine/serine exporter-like N-terminal" evidence="8">
    <location>
        <begin position="2"/>
        <end position="118"/>
    </location>
</feature>
<dbReference type="InterPro" id="IPR010619">
    <property type="entry name" value="ThrE-like_N"/>
</dbReference>
<dbReference type="GO" id="GO:0022857">
    <property type="term" value="F:transmembrane transporter activity"/>
    <property type="evidence" value="ECO:0007669"/>
    <property type="project" value="InterPro"/>
</dbReference>
<evidence type="ECO:0000256" key="7">
    <source>
        <dbReference type="SAM" id="Phobius"/>
    </source>
</evidence>
<keyword evidence="3 7" id="KW-0812">Transmembrane</keyword>
<feature type="transmembrane region" description="Helical" evidence="7">
    <location>
        <begin position="102"/>
        <end position="120"/>
    </location>
</feature>
<accession>A0A9D2TF06</accession>
<name>A0A9D2TF06_9FIRM</name>
<feature type="transmembrane region" description="Helical" evidence="7">
    <location>
        <begin position="12"/>
        <end position="30"/>
    </location>
</feature>
<dbReference type="EMBL" id="DWWB01000073">
    <property type="protein sequence ID" value="HJC67494.1"/>
    <property type="molecule type" value="Genomic_DNA"/>
</dbReference>
<organism evidence="9 10">
    <name type="scientific">Candidatus Enterocloster excrementigallinarum</name>
    <dbReference type="NCBI Taxonomy" id="2838558"/>
    <lineage>
        <taxon>Bacteria</taxon>
        <taxon>Bacillati</taxon>
        <taxon>Bacillota</taxon>
        <taxon>Clostridia</taxon>
        <taxon>Lachnospirales</taxon>
        <taxon>Lachnospiraceae</taxon>
        <taxon>Enterocloster</taxon>
    </lineage>
</organism>
<comment type="caution">
    <text evidence="9">The sequence shown here is derived from an EMBL/GenBank/DDBJ whole genome shotgun (WGS) entry which is preliminary data.</text>
</comment>
<protein>
    <submittedName>
        <fullName evidence="9">Threonine/serine exporter family protein</fullName>
    </submittedName>
</protein>
<dbReference type="Proteomes" id="UP000823863">
    <property type="component" value="Unassembled WGS sequence"/>
</dbReference>
<keyword evidence="4 7" id="KW-1133">Transmembrane helix</keyword>